<evidence type="ECO:0000313" key="2">
    <source>
        <dbReference type="EMBL" id="ACY97076.1"/>
    </source>
</evidence>
<reference evidence="2 3" key="1">
    <citation type="journal article" date="2011" name="Stand. Genomic Sci.">
        <title>Complete genome sequence of Thermomonospora curvata type strain (B9).</title>
        <authorList>
            <person name="Chertkov O."/>
            <person name="Sikorski J."/>
            <person name="Nolan M."/>
            <person name="Lapidus A."/>
            <person name="Lucas S."/>
            <person name="Del Rio T.G."/>
            <person name="Tice H."/>
            <person name="Cheng J.F."/>
            <person name="Goodwin L."/>
            <person name="Pitluck S."/>
            <person name="Liolios K."/>
            <person name="Ivanova N."/>
            <person name="Mavromatis K."/>
            <person name="Mikhailova N."/>
            <person name="Ovchinnikova G."/>
            <person name="Pati A."/>
            <person name="Chen A."/>
            <person name="Palaniappan K."/>
            <person name="Djao O.D."/>
            <person name="Land M."/>
            <person name="Hauser L."/>
            <person name="Chang Y.J."/>
            <person name="Jeffries C.D."/>
            <person name="Brettin T."/>
            <person name="Han C."/>
            <person name="Detter J.C."/>
            <person name="Rohde M."/>
            <person name="Goker M."/>
            <person name="Woyke T."/>
            <person name="Bristow J."/>
            <person name="Eisen J.A."/>
            <person name="Markowitz V."/>
            <person name="Hugenholtz P."/>
            <person name="Klenk H.P."/>
            <person name="Kyrpides N.C."/>
        </authorList>
    </citation>
    <scope>NUCLEOTIDE SEQUENCE [LARGE SCALE GENOMIC DNA]</scope>
    <source>
        <strain evidence="3">ATCC 19995 / DSM 43183 / JCM 3096 / KCTC 9072 / NBRC 15933 / NCIMB 10081 / Henssen B9</strain>
    </source>
</reference>
<dbReference type="Gene3D" id="3.60.40.10">
    <property type="entry name" value="PPM-type phosphatase domain"/>
    <property type="match status" value="1"/>
</dbReference>
<evidence type="ECO:0000313" key="3">
    <source>
        <dbReference type="Proteomes" id="UP000001918"/>
    </source>
</evidence>
<dbReference type="HOGENOM" id="CLU_026376_0_0_11"/>
<sequence length="277" mass="30320">MDFPEPLVIGRPSRFKIEPGELPSLDVACPDTVLDAAAMPGLVIRAVSTRGDAHRYNAQPRQDAMGLWRISERIVLACVADGLGNAQLSHIGAMTACQAAREHLRIRPDEQAADAARRYFSRIADAIEAEAARRGVAVEELATTFLTAVIQFDVHGSPQQAWLMRVGDCAAMRLHRGVWVSCFAKEPDYEVATSATLALPGHADQVEIQPVSLDPEDVLLLCTDGLAKPMRGSEVRNQLAAWWGSGPPSLTEFLWQVGFKARTHDDDRTAICIWRVS</sequence>
<protein>
    <submittedName>
        <fullName evidence="2">Protein serine/threonine phosphatase</fullName>
    </submittedName>
</protein>
<dbReference type="KEGG" id="tcu:Tcur_1497"/>
<organism evidence="2 3">
    <name type="scientific">Thermomonospora curvata (strain ATCC 19995 / DSM 43183 / JCM 3096 / KCTC 9072 / NBRC 15933 / NCIMB 10081 / Henssen B9)</name>
    <dbReference type="NCBI Taxonomy" id="471852"/>
    <lineage>
        <taxon>Bacteria</taxon>
        <taxon>Bacillati</taxon>
        <taxon>Actinomycetota</taxon>
        <taxon>Actinomycetes</taxon>
        <taxon>Streptosporangiales</taxon>
        <taxon>Thermomonosporaceae</taxon>
        <taxon>Thermomonospora</taxon>
    </lineage>
</organism>
<keyword evidence="3" id="KW-1185">Reference proteome</keyword>
<dbReference type="STRING" id="471852.Tcur_1497"/>
<dbReference type="eggNOG" id="COG0631">
    <property type="taxonomic scope" value="Bacteria"/>
</dbReference>
<dbReference type="AlphaFoldDB" id="D1AAR6"/>
<proteinExistence type="predicted"/>
<dbReference type="SUPFAM" id="SSF81606">
    <property type="entry name" value="PP2C-like"/>
    <property type="match status" value="1"/>
</dbReference>
<dbReference type="Pfam" id="PF13672">
    <property type="entry name" value="PP2C_2"/>
    <property type="match status" value="1"/>
</dbReference>
<name>D1AAR6_THECD</name>
<accession>D1AAR6</accession>
<dbReference type="InterPro" id="IPR036457">
    <property type="entry name" value="PPM-type-like_dom_sf"/>
</dbReference>
<dbReference type="EMBL" id="CP001738">
    <property type="protein sequence ID" value="ACY97076.1"/>
    <property type="molecule type" value="Genomic_DNA"/>
</dbReference>
<dbReference type="InterPro" id="IPR001932">
    <property type="entry name" value="PPM-type_phosphatase-like_dom"/>
</dbReference>
<evidence type="ECO:0000259" key="1">
    <source>
        <dbReference type="SMART" id="SM00332"/>
    </source>
</evidence>
<dbReference type="Proteomes" id="UP000001918">
    <property type="component" value="Chromosome"/>
</dbReference>
<gene>
    <name evidence="2" type="ordered locus">Tcur_1497</name>
</gene>
<dbReference type="OrthoDB" id="491589at2"/>
<dbReference type="SMART" id="SM00332">
    <property type="entry name" value="PP2Cc"/>
    <property type="match status" value="1"/>
</dbReference>
<feature type="domain" description="PPM-type phosphatase" evidence="1">
    <location>
        <begin position="43"/>
        <end position="273"/>
    </location>
</feature>